<dbReference type="SUPFAM" id="SSF55961">
    <property type="entry name" value="Bet v1-like"/>
    <property type="match status" value="1"/>
</dbReference>
<protein>
    <recommendedName>
        <fullName evidence="3">Polyketide cyclase / dehydrase and lipid transport</fullName>
    </recommendedName>
</protein>
<accession>A0ABP7AXH7</accession>
<sequence length="128" mass="13988">MRWTLTQTELAAPDLVWQRYADLDAWSQWAPLISGVEADSRELIGGLSGTVRAVGGLRVQFAVLDLDDATRSWTWRANVGFVHMTLPHGVLSDPDGRTRAVLDLDGAPPVVIGYLLPATLALRSLVRP</sequence>
<dbReference type="Pfam" id="PF10604">
    <property type="entry name" value="Polyketide_cyc2"/>
    <property type="match status" value="1"/>
</dbReference>
<dbReference type="EMBL" id="BAABAB010000056">
    <property type="protein sequence ID" value="GAA3643051.1"/>
    <property type="molecule type" value="Genomic_DNA"/>
</dbReference>
<organism evidence="1 2">
    <name type="scientific">Microlunatus ginsengisoli</name>
    <dbReference type="NCBI Taxonomy" id="363863"/>
    <lineage>
        <taxon>Bacteria</taxon>
        <taxon>Bacillati</taxon>
        <taxon>Actinomycetota</taxon>
        <taxon>Actinomycetes</taxon>
        <taxon>Propionibacteriales</taxon>
        <taxon>Propionibacteriaceae</taxon>
        <taxon>Microlunatus</taxon>
    </lineage>
</organism>
<gene>
    <name evidence="1" type="ORF">GCM10022236_52110</name>
</gene>
<dbReference type="Gene3D" id="3.30.530.20">
    <property type="match status" value="1"/>
</dbReference>
<dbReference type="InterPro" id="IPR019587">
    <property type="entry name" value="Polyketide_cyclase/dehydratase"/>
</dbReference>
<dbReference type="RefSeq" id="WP_344810045.1">
    <property type="nucleotide sequence ID" value="NZ_BAABAB010000056.1"/>
</dbReference>
<reference evidence="2" key="1">
    <citation type="journal article" date="2019" name="Int. J. Syst. Evol. Microbiol.">
        <title>The Global Catalogue of Microorganisms (GCM) 10K type strain sequencing project: providing services to taxonomists for standard genome sequencing and annotation.</title>
        <authorList>
            <consortium name="The Broad Institute Genomics Platform"/>
            <consortium name="The Broad Institute Genome Sequencing Center for Infectious Disease"/>
            <person name="Wu L."/>
            <person name="Ma J."/>
        </authorList>
    </citation>
    <scope>NUCLEOTIDE SEQUENCE [LARGE SCALE GENOMIC DNA]</scope>
    <source>
        <strain evidence="2">JCM 16929</strain>
    </source>
</reference>
<dbReference type="InterPro" id="IPR023393">
    <property type="entry name" value="START-like_dom_sf"/>
</dbReference>
<keyword evidence="2" id="KW-1185">Reference proteome</keyword>
<name>A0ABP7AXH7_9ACTN</name>
<proteinExistence type="predicted"/>
<comment type="caution">
    <text evidence="1">The sequence shown here is derived from an EMBL/GenBank/DDBJ whole genome shotgun (WGS) entry which is preliminary data.</text>
</comment>
<evidence type="ECO:0000313" key="1">
    <source>
        <dbReference type="EMBL" id="GAA3643051.1"/>
    </source>
</evidence>
<dbReference type="Proteomes" id="UP001501490">
    <property type="component" value="Unassembled WGS sequence"/>
</dbReference>
<evidence type="ECO:0008006" key="3">
    <source>
        <dbReference type="Google" id="ProtNLM"/>
    </source>
</evidence>
<evidence type="ECO:0000313" key="2">
    <source>
        <dbReference type="Proteomes" id="UP001501490"/>
    </source>
</evidence>